<gene>
    <name evidence="2" type="ORF">NDU88_002828</name>
</gene>
<dbReference type="EMBL" id="JANPWB010000016">
    <property type="protein sequence ID" value="KAJ1082663.1"/>
    <property type="molecule type" value="Genomic_DNA"/>
</dbReference>
<reference evidence="2" key="1">
    <citation type="journal article" date="2022" name="bioRxiv">
        <title>Sequencing and chromosome-scale assembly of the giantPleurodeles waltlgenome.</title>
        <authorList>
            <person name="Brown T."/>
            <person name="Elewa A."/>
            <person name="Iarovenko S."/>
            <person name="Subramanian E."/>
            <person name="Araus A.J."/>
            <person name="Petzold A."/>
            <person name="Susuki M."/>
            <person name="Suzuki K.-i.T."/>
            <person name="Hayashi T."/>
            <person name="Toyoda A."/>
            <person name="Oliveira C."/>
            <person name="Osipova E."/>
            <person name="Leigh N.D."/>
            <person name="Simon A."/>
            <person name="Yun M.H."/>
        </authorList>
    </citation>
    <scope>NUCLEOTIDE SEQUENCE</scope>
    <source>
        <strain evidence="2">20211129_DDA</strain>
        <tissue evidence="2">Liver</tissue>
    </source>
</reference>
<name>A0AAV7L2D7_PLEWA</name>
<keyword evidence="3" id="KW-1185">Reference proteome</keyword>
<dbReference type="AlphaFoldDB" id="A0AAV7L2D7"/>
<dbReference type="Proteomes" id="UP001066276">
    <property type="component" value="Chromosome 12"/>
</dbReference>
<evidence type="ECO:0000256" key="1">
    <source>
        <dbReference type="SAM" id="MobiDB-lite"/>
    </source>
</evidence>
<protein>
    <submittedName>
        <fullName evidence="2">Uncharacterized protein</fullName>
    </submittedName>
</protein>
<sequence length="92" mass="9885">MRGDTLAAGEEHDPRCESSLDETVQAVPRVARAAREGRSGAWPRVEEGTEMPLVKADESKIPTWRQSEVVEAAGSVLNCGAEGDSGRQQFSS</sequence>
<accession>A0AAV7L2D7</accession>
<organism evidence="2 3">
    <name type="scientific">Pleurodeles waltl</name>
    <name type="common">Iberian ribbed newt</name>
    <dbReference type="NCBI Taxonomy" id="8319"/>
    <lineage>
        <taxon>Eukaryota</taxon>
        <taxon>Metazoa</taxon>
        <taxon>Chordata</taxon>
        <taxon>Craniata</taxon>
        <taxon>Vertebrata</taxon>
        <taxon>Euteleostomi</taxon>
        <taxon>Amphibia</taxon>
        <taxon>Batrachia</taxon>
        <taxon>Caudata</taxon>
        <taxon>Salamandroidea</taxon>
        <taxon>Salamandridae</taxon>
        <taxon>Pleurodelinae</taxon>
        <taxon>Pleurodeles</taxon>
    </lineage>
</organism>
<evidence type="ECO:0000313" key="3">
    <source>
        <dbReference type="Proteomes" id="UP001066276"/>
    </source>
</evidence>
<evidence type="ECO:0000313" key="2">
    <source>
        <dbReference type="EMBL" id="KAJ1082663.1"/>
    </source>
</evidence>
<proteinExistence type="predicted"/>
<feature type="region of interest" description="Disordered" evidence="1">
    <location>
        <begin position="1"/>
        <end position="21"/>
    </location>
</feature>
<feature type="compositionally biased region" description="Basic and acidic residues" evidence="1">
    <location>
        <begin position="1"/>
        <end position="18"/>
    </location>
</feature>
<comment type="caution">
    <text evidence="2">The sequence shown here is derived from an EMBL/GenBank/DDBJ whole genome shotgun (WGS) entry which is preliminary data.</text>
</comment>